<dbReference type="STRING" id="1935.B1H20_29610"/>
<evidence type="ECO:0000313" key="2">
    <source>
        <dbReference type="EMBL" id="ARF65103.1"/>
    </source>
</evidence>
<sequence>MKKIVETIGFLVFLQGVGGLLYEWTGWFRLWTLVRHIDFLSDRMLFVNIVLIVAGAAVMIAADAIKS</sequence>
<keyword evidence="1" id="KW-0812">Transmembrane</keyword>
<organism evidence="2 3">
    <name type="scientific">Streptomyces violaceoruber</name>
    <dbReference type="NCBI Taxonomy" id="1935"/>
    <lineage>
        <taxon>Bacteria</taxon>
        <taxon>Bacillati</taxon>
        <taxon>Actinomycetota</taxon>
        <taxon>Actinomycetes</taxon>
        <taxon>Kitasatosporales</taxon>
        <taxon>Streptomycetaceae</taxon>
        <taxon>Streptomyces</taxon>
        <taxon>Streptomyces violaceoruber group</taxon>
    </lineage>
</organism>
<feature type="transmembrane region" description="Helical" evidence="1">
    <location>
        <begin position="45"/>
        <end position="65"/>
    </location>
</feature>
<gene>
    <name evidence="2" type="ORF">B1H20_29610</name>
</gene>
<reference evidence="2 3" key="1">
    <citation type="submission" date="2017-03" db="EMBL/GenBank/DDBJ databases">
        <title>Complete Genome Sequence of a natural compounds producer, Streptomyces violaceus S21.</title>
        <authorList>
            <person name="Zhong C."/>
            <person name="Zhao Z."/>
            <person name="Fu J."/>
            <person name="Zong G."/>
            <person name="Qin R."/>
            <person name="Cao G."/>
        </authorList>
    </citation>
    <scope>NUCLEOTIDE SEQUENCE [LARGE SCALE GENOMIC DNA]</scope>
    <source>
        <strain evidence="2 3">S21</strain>
    </source>
</reference>
<feature type="transmembrane region" description="Helical" evidence="1">
    <location>
        <begin position="7"/>
        <end position="25"/>
    </location>
</feature>
<dbReference type="EMBL" id="CP020570">
    <property type="protein sequence ID" value="ARF65103.1"/>
    <property type="molecule type" value="Genomic_DNA"/>
</dbReference>
<protein>
    <submittedName>
        <fullName evidence="2">Uncharacterized protein</fullName>
    </submittedName>
</protein>
<keyword evidence="1" id="KW-1133">Transmembrane helix</keyword>
<dbReference type="Proteomes" id="UP000192445">
    <property type="component" value="Chromosome"/>
</dbReference>
<accession>A0A1V0UIM2</accession>
<proteinExistence type="predicted"/>
<evidence type="ECO:0000256" key="1">
    <source>
        <dbReference type="SAM" id="Phobius"/>
    </source>
</evidence>
<dbReference type="KEGG" id="svu:B1H20_29610"/>
<evidence type="ECO:0000313" key="3">
    <source>
        <dbReference type="Proteomes" id="UP000192445"/>
    </source>
</evidence>
<keyword evidence="1" id="KW-0472">Membrane</keyword>
<dbReference type="GeneID" id="63983716"/>
<dbReference type="RefSeq" id="WP_030112577.1">
    <property type="nucleotide sequence ID" value="NZ_CP020570.1"/>
</dbReference>
<dbReference type="AlphaFoldDB" id="A0A1V0UIM2"/>
<name>A0A1V0UIM2_STRVN</name>